<reference evidence="1" key="1">
    <citation type="submission" date="2021-06" db="EMBL/GenBank/DDBJ databases">
        <authorList>
            <person name="Kallberg Y."/>
            <person name="Tangrot J."/>
            <person name="Rosling A."/>
        </authorList>
    </citation>
    <scope>NUCLEOTIDE SEQUENCE</scope>
    <source>
        <strain evidence="1">CL356</strain>
    </source>
</reference>
<keyword evidence="2" id="KW-1185">Reference proteome</keyword>
<dbReference type="Proteomes" id="UP000789525">
    <property type="component" value="Unassembled WGS sequence"/>
</dbReference>
<protein>
    <submittedName>
        <fullName evidence="1">7045_t:CDS:1</fullName>
    </submittedName>
</protein>
<evidence type="ECO:0000313" key="2">
    <source>
        <dbReference type="Proteomes" id="UP000789525"/>
    </source>
</evidence>
<dbReference type="EMBL" id="CAJVPT010069808">
    <property type="protein sequence ID" value="CAG8778528.1"/>
    <property type="molecule type" value="Genomic_DNA"/>
</dbReference>
<organism evidence="1 2">
    <name type="scientific">Acaulospora colombiana</name>
    <dbReference type="NCBI Taxonomy" id="27376"/>
    <lineage>
        <taxon>Eukaryota</taxon>
        <taxon>Fungi</taxon>
        <taxon>Fungi incertae sedis</taxon>
        <taxon>Mucoromycota</taxon>
        <taxon>Glomeromycotina</taxon>
        <taxon>Glomeromycetes</taxon>
        <taxon>Diversisporales</taxon>
        <taxon>Acaulosporaceae</taxon>
        <taxon>Acaulospora</taxon>
    </lineage>
</organism>
<name>A0ACA9R6I5_9GLOM</name>
<accession>A0ACA9R6I5</accession>
<feature type="non-terminal residue" evidence="1">
    <location>
        <position position="68"/>
    </location>
</feature>
<sequence>ADNWVTSDQESLRHRLCTGSLAFFSSVLSMMYHHSVFSCHRSSEYLQVFIFGMSFPRSNPLYRARQIE</sequence>
<evidence type="ECO:0000313" key="1">
    <source>
        <dbReference type="EMBL" id="CAG8778528.1"/>
    </source>
</evidence>
<proteinExistence type="predicted"/>
<feature type="non-terminal residue" evidence="1">
    <location>
        <position position="1"/>
    </location>
</feature>
<comment type="caution">
    <text evidence="1">The sequence shown here is derived from an EMBL/GenBank/DDBJ whole genome shotgun (WGS) entry which is preliminary data.</text>
</comment>
<gene>
    <name evidence="1" type="ORF">ACOLOM_LOCUS14215</name>
</gene>